<evidence type="ECO:0000313" key="1">
    <source>
        <dbReference type="EMBL" id="QFG74012.1"/>
    </source>
</evidence>
<accession>A0A5J6VIW5</accession>
<proteinExistence type="predicted"/>
<reference evidence="1" key="1">
    <citation type="journal article" date="2019" name="Philos. Trans. R. Soc. Lond., B, Biol. Sci.">
        <title>Targeted metagenomic recovery of four divergent viruses reveals shared and distinctive characteristics of giant viruses of marine eukaryotes.</title>
        <authorList>
            <person name="Needham D.M."/>
            <person name="Poirier C."/>
            <person name="Hehenberger E."/>
            <person name="Jimenez V."/>
            <person name="Swalwell J.E."/>
            <person name="Santoro A.E."/>
            <person name="Worden A.Z."/>
        </authorList>
    </citation>
    <scope>NUCLEOTIDE SEQUENCE</scope>
    <source>
        <strain evidence="1">OPacV-662</strain>
    </source>
</reference>
<protein>
    <submittedName>
        <fullName evidence="1">Uncharacterized protein</fullName>
    </submittedName>
</protein>
<name>A0A5J6VIW5_9VIRU</name>
<sequence length="245" mass="28592">MNQVIQIDFKKERVLRQNKNNKKVLQALINNDLDNCNFINIKELNRVILELQDNLDESYTKEKLLRKCSTNKESATLLAGRISKRSNRQGNKDETTQLEVCNKIAQKYNIIIEQLNNNAMRALKNNNRIISSEELKEEKIDIHDCLKSFDAEITGRLEGYFFAKVVIGGGGHQDNVFREAMELGEWVKNYGCDIEKLFVILIDTDNINKPKFEILKKKFHDVKNIIVVNHVEFQEYLIQKYNDNI</sequence>
<dbReference type="EMBL" id="MN448275">
    <property type="protein sequence ID" value="QFG74012.1"/>
    <property type="molecule type" value="Genomic_DNA"/>
</dbReference>
<organism evidence="1">
    <name type="scientific">Megaviridae environmental sample</name>
    <dbReference type="NCBI Taxonomy" id="1737588"/>
    <lineage>
        <taxon>Viruses</taxon>
        <taxon>Varidnaviria</taxon>
        <taxon>Bamfordvirae</taxon>
        <taxon>Nucleocytoviricota</taxon>
        <taxon>Megaviricetes</taxon>
        <taxon>Imitervirales</taxon>
        <taxon>Mimiviridae</taxon>
        <taxon>environmental samples</taxon>
    </lineage>
</organism>